<dbReference type="Proteomes" id="UP001632038">
    <property type="component" value="Unassembled WGS sequence"/>
</dbReference>
<gene>
    <name evidence="2" type="ORF">CASFOL_026591</name>
</gene>
<evidence type="ECO:0000256" key="1">
    <source>
        <dbReference type="SAM" id="SignalP"/>
    </source>
</evidence>
<reference evidence="3" key="1">
    <citation type="journal article" date="2024" name="IScience">
        <title>Strigolactones Initiate the Formation of Haustorium-like Structures in Castilleja.</title>
        <authorList>
            <person name="Buerger M."/>
            <person name="Peterson D."/>
            <person name="Chory J."/>
        </authorList>
    </citation>
    <scope>NUCLEOTIDE SEQUENCE [LARGE SCALE GENOMIC DNA]</scope>
</reference>
<proteinExistence type="predicted"/>
<protein>
    <submittedName>
        <fullName evidence="2">Uncharacterized protein</fullName>
    </submittedName>
</protein>
<keyword evidence="1" id="KW-0732">Signal</keyword>
<comment type="caution">
    <text evidence="2">The sequence shown here is derived from an EMBL/GenBank/DDBJ whole genome shotgun (WGS) entry which is preliminary data.</text>
</comment>
<feature type="chain" id="PRO_5044762539" evidence="1">
    <location>
        <begin position="25"/>
        <end position="112"/>
    </location>
</feature>
<sequence length="112" mass="11959">MAKLFAFLLIALVTIFMLQIPVMAFQGSYDQLKKSRHGAGSLKSFQNAPLSARGDAGGPNIISPACSSVRSAAKSAFACPRGIMVTKLFALATTIGRLKKEDQNALDKIMIN</sequence>
<keyword evidence="3" id="KW-1185">Reference proteome</keyword>
<accession>A0ABD3CIJ9</accession>
<name>A0ABD3CIJ9_9LAMI</name>
<evidence type="ECO:0000313" key="3">
    <source>
        <dbReference type="Proteomes" id="UP001632038"/>
    </source>
</evidence>
<organism evidence="2 3">
    <name type="scientific">Castilleja foliolosa</name>
    <dbReference type="NCBI Taxonomy" id="1961234"/>
    <lineage>
        <taxon>Eukaryota</taxon>
        <taxon>Viridiplantae</taxon>
        <taxon>Streptophyta</taxon>
        <taxon>Embryophyta</taxon>
        <taxon>Tracheophyta</taxon>
        <taxon>Spermatophyta</taxon>
        <taxon>Magnoliopsida</taxon>
        <taxon>eudicotyledons</taxon>
        <taxon>Gunneridae</taxon>
        <taxon>Pentapetalae</taxon>
        <taxon>asterids</taxon>
        <taxon>lamiids</taxon>
        <taxon>Lamiales</taxon>
        <taxon>Orobanchaceae</taxon>
        <taxon>Pedicularideae</taxon>
        <taxon>Castillejinae</taxon>
        <taxon>Castilleja</taxon>
    </lineage>
</organism>
<evidence type="ECO:0000313" key="2">
    <source>
        <dbReference type="EMBL" id="KAL3629369.1"/>
    </source>
</evidence>
<dbReference type="EMBL" id="JAVIJP010000034">
    <property type="protein sequence ID" value="KAL3629369.1"/>
    <property type="molecule type" value="Genomic_DNA"/>
</dbReference>
<feature type="signal peptide" evidence="1">
    <location>
        <begin position="1"/>
        <end position="24"/>
    </location>
</feature>
<dbReference type="AlphaFoldDB" id="A0ABD3CIJ9"/>